<evidence type="ECO:0000256" key="1">
    <source>
        <dbReference type="SAM" id="MobiDB-lite"/>
    </source>
</evidence>
<evidence type="ECO:0000313" key="4">
    <source>
        <dbReference type="RefSeq" id="XP_006817791.1"/>
    </source>
</evidence>
<dbReference type="InterPro" id="IPR027417">
    <property type="entry name" value="P-loop_NTPase"/>
</dbReference>
<dbReference type="Gene3D" id="3.40.50.300">
    <property type="entry name" value="P-loop containing nucleotide triphosphate hydrolases"/>
    <property type="match status" value="1"/>
</dbReference>
<organism evidence="3 4">
    <name type="scientific">Saccoglossus kowalevskii</name>
    <name type="common">Acorn worm</name>
    <dbReference type="NCBI Taxonomy" id="10224"/>
    <lineage>
        <taxon>Eukaryota</taxon>
        <taxon>Metazoa</taxon>
        <taxon>Hemichordata</taxon>
        <taxon>Enteropneusta</taxon>
        <taxon>Harrimaniidae</taxon>
        <taxon>Saccoglossus</taxon>
    </lineage>
</organism>
<dbReference type="SUPFAM" id="SSF52540">
    <property type="entry name" value="P-loop containing nucleoside triphosphate hydrolases"/>
    <property type="match status" value="1"/>
</dbReference>
<feature type="domain" description="Sulfotransferase" evidence="2">
    <location>
        <begin position="91"/>
        <end position="374"/>
    </location>
</feature>
<name>A0ABM0MCQ0_SACKO</name>
<dbReference type="Proteomes" id="UP000694865">
    <property type="component" value="Unplaced"/>
</dbReference>
<reference evidence="4" key="1">
    <citation type="submission" date="2025-08" db="UniProtKB">
        <authorList>
            <consortium name="RefSeq"/>
        </authorList>
    </citation>
    <scope>IDENTIFICATION</scope>
    <source>
        <tissue evidence="4">Testes</tissue>
    </source>
</reference>
<dbReference type="InterPro" id="IPR051135">
    <property type="entry name" value="Gal/GlcNAc/GalNAc_ST"/>
</dbReference>
<dbReference type="GeneID" id="102801868"/>
<proteinExistence type="predicted"/>
<dbReference type="PANTHER" id="PTHR10704:SF71">
    <property type="entry name" value="CARBOHYDRATE SULFOTRANSFERASE 1-LIKE"/>
    <property type="match status" value="1"/>
</dbReference>
<protein>
    <submittedName>
        <fullName evidence="4">Carbohydrate sulfotransferase 3-like</fullName>
    </submittedName>
</protein>
<keyword evidence="3" id="KW-1185">Reference proteome</keyword>
<dbReference type="Pfam" id="PF00685">
    <property type="entry name" value="Sulfotransfer_1"/>
    <property type="match status" value="1"/>
</dbReference>
<sequence length="419" mass="49069">MAVAFLIVAIAPRLKYVSPMIQRLRGSESDLSRHRQLFKYPGRPLFHSFHDRQPYRAINPELELNHETWSDYLHDALDTDGDNSTNNTRVKVIILAKMRTGSSFLGELFNHHPDFFYLFEPFLVVNQMVRSGVLQKRKFTSEMIRLLGRLLNCDTSDYFVQYLNREKWMGLQQSNSISPGFTRKTFRELCNNQRHFSLKTIRVENIRDMWQYVRNASQNIKILHLVRDPRGMVHSRLKLKYLTNKRIYGMGGVMMDPQLIHTTRDTCQWMARNAQEGFNGPFWVRNNYKLVRYEDLAEKPFKTAKEIFNFMNIPIHPNVYEWIGKNTGEEPQTKDKHKYPYQTKRNSKATSQAWRSKLTAYAINAIENACGQRIMSMFGYKILKDSKNLGNKSFTFVSPSVPVLPDYASLLDVSRADQL</sequence>
<dbReference type="InterPro" id="IPR000863">
    <property type="entry name" value="Sulfotransferase_dom"/>
</dbReference>
<dbReference type="PANTHER" id="PTHR10704">
    <property type="entry name" value="CARBOHYDRATE SULFOTRANSFERASE"/>
    <property type="match status" value="1"/>
</dbReference>
<gene>
    <name evidence="4" type="primary">LOC102801868</name>
</gene>
<evidence type="ECO:0000259" key="2">
    <source>
        <dbReference type="Pfam" id="PF00685"/>
    </source>
</evidence>
<feature type="region of interest" description="Disordered" evidence="1">
    <location>
        <begin position="326"/>
        <end position="346"/>
    </location>
</feature>
<dbReference type="RefSeq" id="XP_006817791.1">
    <property type="nucleotide sequence ID" value="XM_006817728.1"/>
</dbReference>
<evidence type="ECO:0000313" key="3">
    <source>
        <dbReference type="Proteomes" id="UP000694865"/>
    </source>
</evidence>
<accession>A0ABM0MCQ0</accession>